<comment type="subcellular location">
    <subcellularLocation>
        <location evidence="2">Cell membrane</location>
        <topology evidence="2">Multi-pass membrane protein</topology>
    </subcellularLocation>
</comment>
<keyword evidence="17" id="KW-1185">Reference proteome</keyword>
<dbReference type="Gene3D" id="6.10.340.10">
    <property type="match status" value="1"/>
</dbReference>
<evidence type="ECO:0000256" key="7">
    <source>
        <dbReference type="ARBA" id="ARBA00022741"/>
    </source>
</evidence>
<dbReference type="SMART" id="SM00304">
    <property type="entry name" value="HAMP"/>
    <property type="match status" value="1"/>
</dbReference>
<dbReference type="InterPro" id="IPR003660">
    <property type="entry name" value="HAMP_dom"/>
</dbReference>
<keyword evidence="11 13" id="KW-0472">Membrane</keyword>
<dbReference type="Pfam" id="PF02518">
    <property type="entry name" value="HATPase_c"/>
    <property type="match status" value="1"/>
</dbReference>
<comment type="catalytic activity">
    <reaction evidence="1">
        <text>ATP + protein L-histidine = ADP + protein N-phospho-L-histidine.</text>
        <dbReference type="EC" id="2.7.13.3"/>
    </reaction>
</comment>
<dbReference type="Pfam" id="PF00672">
    <property type="entry name" value="HAMP"/>
    <property type="match status" value="1"/>
</dbReference>
<dbReference type="Pfam" id="PF00512">
    <property type="entry name" value="HisKA"/>
    <property type="match status" value="1"/>
</dbReference>
<keyword evidence="13" id="KW-0812">Transmembrane</keyword>
<keyword evidence="4" id="KW-1003">Cell membrane</keyword>
<accession>A0ABW1IU29</accession>
<dbReference type="PROSITE" id="PS50109">
    <property type="entry name" value="HIS_KIN"/>
    <property type="match status" value="1"/>
</dbReference>
<dbReference type="Proteomes" id="UP001596250">
    <property type="component" value="Unassembled WGS sequence"/>
</dbReference>
<dbReference type="SMART" id="SM00387">
    <property type="entry name" value="HATPase_c"/>
    <property type="match status" value="1"/>
</dbReference>
<evidence type="ECO:0000256" key="5">
    <source>
        <dbReference type="ARBA" id="ARBA00022553"/>
    </source>
</evidence>
<dbReference type="SUPFAM" id="SSF158472">
    <property type="entry name" value="HAMP domain-like"/>
    <property type="match status" value="1"/>
</dbReference>
<dbReference type="EC" id="2.7.13.3" evidence="3"/>
<dbReference type="CDD" id="cd00082">
    <property type="entry name" value="HisKA"/>
    <property type="match status" value="1"/>
</dbReference>
<dbReference type="PRINTS" id="PR00344">
    <property type="entry name" value="BCTRLSENSOR"/>
</dbReference>
<dbReference type="Gene3D" id="3.30.565.10">
    <property type="entry name" value="Histidine kinase-like ATPase, C-terminal domain"/>
    <property type="match status" value="1"/>
</dbReference>
<evidence type="ECO:0000259" key="14">
    <source>
        <dbReference type="PROSITE" id="PS50109"/>
    </source>
</evidence>
<evidence type="ECO:0000256" key="8">
    <source>
        <dbReference type="ARBA" id="ARBA00022777"/>
    </source>
</evidence>
<dbReference type="Gene3D" id="1.10.287.130">
    <property type="match status" value="1"/>
</dbReference>
<keyword evidence="6" id="KW-0808">Transferase</keyword>
<dbReference type="InterPro" id="IPR003661">
    <property type="entry name" value="HisK_dim/P_dom"/>
</dbReference>
<proteinExistence type="predicted"/>
<name>A0ABW1IU29_9BACL</name>
<dbReference type="EMBL" id="JBHSQV010000183">
    <property type="protein sequence ID" value="MFC5988610.1"/>
    <property type="molecule type" value="Genomic_DNA"/>
</dbReference>
<dbReference type="PROSITE" id="PS50885">
    <property type="entry name" value="HAMP"/>
    <property type="match status" value="1"/>
</dbReference>
<keyword evidence="13" id="KW-1133">Transmembrane helix</keyword>
<evidence type="ECO:0000256" key="11">
    <source>
        <dbReference type="ARBA" id="ARBA00023136"/>
    </source>
</evidence>
<dbReference type="InterPro" id="IPR036097">
    <property type="entry name" value="HisK_dim/P_sf"/>
</dbReference>
<evidence type="ECO:0000259" key="15">
    <source>
        <dbReference type="PROSITE" id="PS50885"/>
    </source>
</evidence>
<dbReference type="InterPro" id="IPR050351">
    <property type="entry name" value="BphY/WalK/GraS-like"/>
</dbReference>
<organism evidence="16 17">
    <name type="scientific">Marinicrinis lubricantis</name>
    <dbReference type="NCBI Taxonomy" id="2086470"/>
    <lineage>
        <taxon>Bacteria</taxon>
        <taxon>Bacillati</taxon>
        <taxon>Bacillota</taxon>
        <taxon>Bacilli</taxon>
        <taxon>Bacillales</taxon>
        <taxon>Paenibacillaceae</taxon>
    </lineage>
</organism>
<keyword evidence="5" id="KW-0597">Phosphoprotein</keyword>
<evidence type="ECO:0000313" key="16">
    <source>
        <dbReference type="EMBL" id="MFC5988610.1"/>
    </source>
</evidence>
<evidence type="ECO:0000256" key="2">
    <source>
        <dbReference type="ARBA" id="ARBA00004651"/>
    </source>
</evidence>
<evidence type="ECO:0000313" key="17">
    <source>
        <dbReference type="Proteomes" id="UP001596250"/>
    </source>
</evidence>
<evidence type="ECO:0000256" key="10">
    <source>
        <dbReference type="ARBA" id="ARBA00023012"/>
    </source>
</evidence>
<evidence type="ECO:0000256" key="13">
    <source>
        <dbReference type="SAM" id="Phobius"/>
    </source>
</evidence>
<reference evidence="17" key="1">
    <citation type="journal article" date="2019" name="Int. J. Syst. Evol. Microbiol.">
        <title>The Global Catalogue of Microorganisms (GCM) 10K type strain sequencing project: providing services to taxonomists for standard genome sequencing and annotation.</title>
        <authorList>
            <consortium name="The Broad Institute Genomics Platform"/>
            <consortium name="The Broad Institute Genome Sequencing Center for Infectious Disease"/>
            <person name="Wu L."/>
            <person name="Ma J."/>
        </authorList>
    </citation>
    <scope>NUCLEOTIDE SEQUENCE [LARGE SCALE GENOMIC DNA]</scope>
    <source>
        <strain evidence="17">CCM 8749</strain>
    </source>
</reference>
<evidence type="ECO:0000256" key="3">
    <source>
        <dbReference type="ARBA" id="ARBA00012438"/>
    </source>
</evidence>
<evidence type="ECO:0000256" key="9">
    <source>
        <dbReference type="ARBA" id="ARBA00022840"/>
    </source>
</evidence>
<dbReference type="InterPro" id="IPR003594">
    <property type="entry name" value="HATPase_dom"/>
</dbReference>
<dbReference type="SUPFAM" id="SSF55874">
    <property type="entry name" value="ATPase domain of HSP90 chaperone/DNA topoisomerase II/histidine kinase"/>
    <property type="match status" value="1"/>
</dbReference>
<evidence type="ECO:0000256" key="4">
    <source>
        <dbReference type="ARBA" id="ARBA00022475"/>
    </source>
</evidence>
<dbReference type="InterPro" id="IPR036890">
    <property type="entry name" value="HATPase_C_sf"/>
</dbReference>
<comment type="caution">
    <text evidence="16">The sequence shown here is derived from an EMBL/GenBank/DDBJ whole genome shotgun (WGS) entry which is preliminary data.</text>
</comment>
<keyword evidence="10" id="KW-0902">Two-component regulatory system</keyword>
<sequence length="359" mass="40581">MRKTGLRARLSFIFIFTVAAILVFVSISLIFETHYHFLMYQNQSMGMTHDFSQLIYHLEQALIQSIVWTFLVALLLTIGISLYIAKRVSAPLITMKHVAEKMTHGHLESRSNIKGNDELADLGASLNQLAEQLQNQEHLRKIMTQDIAHELRTPLATLKSHMQAFQDGVWQPTPSRIQACYEEIERLIRLVADLEQLTHIESSQFRLSLKQEDISKLIQHGVSVVSAAYMQKNVQLIVKSAPSIIIQVDKERLIQVLVNLLSNALEFTPENRYVEIKATDKGESVLITVSDTGSGISPKDLPYVFERFYRGDKSRNRKSGGGGIGLTIVKKIVEAHHGSVWIESNHGTIVYIQLPKNLD</sequence>
<feature type="domain" description="Histidine kinase" evidence="14">
    <location>
        <begin position="146"/>
        <end position="358"/>
    </location>
</feature>
<dbReference type="SMART" id="SM00388">
    <property type="entry name" value="HisKA"/>
    <property type="match status" value="1"/>
</dbReference>
<dbReference type="PANTHER" id="PTHR45453:SF1">
    <property type="entry name" value="PHOSPHATE REGULON SENSOR PROTEIN PHOR"/>
    <property type="match status" value="1"/>
</dbReference>
<keyword evidence="9" id="KW-0067">ATP-binding</keyword>
<dbReference type="RefSeq" id="WP_379896085.1">
    <property type="nucleotide sequence ID" value="NZ_CBCSCT010000010.1"/>
</dbReference>
<evidence type="ECO:0000256" key="12">
    <source>
        <dbReference type="SAM" id="Coils"/>
    </source>
</evidence>
<evidence type="ECO:0000256" key="1">
    <source>
        <dbReference type="ARBA" id="ARBA00000085"/>
    </source>
</evidence>
<feature type="transmembrane region" description="Helical" evidence="13">
    <location>
        <begin position="12"/>
        <end position="31"/>
    </location>
</feature>
<keyword evidence="7" id="KW-0547">Nucleotide-binding</keyword>
<dbReference type="InterPro" id="IPR004358">
    <property type="entry name" value="Sig_transdc_His_kin-like_C"/>
</dbReference>
<dbReference type="GO" id="GO:0016301">
    <property type="term" value="F:kinase activity"/>
    <property type="evidence" value="ECO:0007669"/>
    <property type="project" value="UniProtKB-KW"/>
</dbReference>
<dbReference type="CDD" id="cd00075">
    <property type="entry name" value="HATPase"/>
    <property type="match status" value="1"/>
</dbReference>
<keyword evidence="12" id="KW-0175">Coiled coil</keyword>
<feature type="transmembrane region" description="Helical" evidence="13">
    <location>
        <begin position="61"/>
        <end position="85"/>
    </location>
</feature>
<evidence type="ECO:0000256" key="6">
    <source>
        <dbReference type="ARBA" id="ARBA00022679"/>
    </source>
</evidence>
<protein>
    <recommendedName>
        <fullName evidence="3">histidine kinase</fullName>
        <ecNumber evidence="3">2.7.13.3</ecNumber>
    </recommendedName>
</protein>
<dbReference type="SUPFAM" id="SSF47384">
    <property type="entry name" value="Homodimeric domain of signal transducing histidine kinase"/>
    <property type="match status" value="1"/>
</dbReference>
<dbReference type="CDD" id="cd06225">
    <property type="entry name" value="HAMP"/>
    <property type="match status" value="1"/>
</dbReference>
<keyword evidence="8 16" id="KW-0418">Kinase</keyword>
<dbReference type="PANTHER" id="PTHR45453">
    <property type="entry name" value="PHOSPHATE REGULON SENSOR PROTEIN PHOR"/>
    <property type="match status" value="1"/>
</dbReference>
<feature type="domain" description="HAMP" evidence="15">
    <location>
        <begin position="86"/>
        <end position="138"/>
    </location>
</feature>
<dbReference type="InterPro" id="IPR005467">
    <property type="entry name" value="His_kinase_dom"/>
</dbReference>
<gene>
    <name evidence="16" type="ORF">ACFPXP_19575</name>
</gene>
<feature type="coiled-coil region" evidence="12">
    <location>
        <begin position="116"/>
        <end position="146"/>
    </location>
</feature>